<organism evidence="1 2">
    <name type="scientific">Acinetobacter baumannii 1462234</name>
    <dbReference type="NCBI Taxonomy" id="1310646"/>
    <lineage>
        <taxon>Bacteria</taxon>
        <taxon>Pseudomonadati</taxon>
        <taxon>Pseudomonadota</taxon>
        <taxon>Gammaproteobacteria</taxon>
        <taxon>Moraxellales</taxon>
        <taxon>Moraxellaceae</taxon>
        <taxon>Acinetobacter</taxon>
        <taxon>Acinetobacter calcoaceticus/baumannii complex</taxon>
    </lineage>
</organism>
<accession>A0A9P2UQI8</accession>
<comment type="caution">
    <text evidence="1">The sequence shown here is derived from an EMBL/GenBank/DDBJ whole genome shotgun (WGS) entry which is preliminary data.</text>
</comment>
<reference evidence="1 2" key="1">
    <citation type="submission" date="2014-02" db="EMBL/GenBank/DDBJ databases">
        <title>Comparative genomics and transcriptomics to identify genetic mechanisms underlying the emergence of carbapenem resistant Acinetobacter baumannii (CRAb).</title>
        <authorList>
            <person name="Harris A.D."/>
            <person name="Johnson K.J."/>
            <person name="George J."/>
            <person name="Shefchek K."/>
            <person name="Daugherty S.C."/>
            <person name="Parankush S."/>
            <person name="Sadzewicz L."/>
            <person name="Tallon L."/>
            <person name="Sengamalay N."/>
            <person name="Hazen T.H."/>
            <person name="Rasko D.A."/>
        </authorList>
    </citation>
    <scope>NUCLEOTIDE SEQUENCE [LARGE SCALE GENOMIC DNA]</scope>
    <source>
        <strain evidence="1 2">1462234</strain>
    </source>
</reference>
<evidence type="ECO:0000313" key="1">
    <source>
        <dbReference type="EMBL" id="EXB54057.1"/>
    </source>
</evidence>
<proteinExistence type="predicted"/>
<gene>
    <name evidence="1" type="ORF">J545_4071</name>
</gene>
<dbReference type="AlphaFoldDB" id="A0A9P2UQI8"/>
<dbReference type="EMBL" id="JEWR01000179">
    <property type="protein sequence ID" value="EXB54057.1"/>
    <property type="molecule type" value="Genomic_DNA"/>
</dbReference>
<sequence>MLSELLSVENPEQPTNDDLLLAKQAIAQAFKEINAEQSRGLEQRLHGQNRQMSKKVRELLREQWL</sequence>
<dbReference type="Proteomes" id="UP000020865">
    <property type="component" value="Unassembled WGS sequence"/>
</dbReference>
<protein>
    <submittedName>
        <fullName evidence="1">Malonate decarboxylase gamma subunit family protein</fullName>
    </submittedName>
</protein>
<evidence type="ECO:0000313" key="2">
    <source>
        <dbReference type="Proteomes" id="UP000020865"/>
    </source>
</evidence>
<name>A0A9P2UQI8_ACIBA</name>